<gene>
    <name evidence="5" type="ordered locus">Cyan7822_2468</name>
</gene>
<dbReference type="Proteomes" id="UP000008206">
    <property type="component" value="Chromosome"/>
</dbReference>
<dbReference type="PROSITE" id="PS50082">
    <property type="entry name" value="WD_REPEATS_2"/>
    <property type="match status" value="5"/>
</dbReference>
<reference evidence="6" key="1">
    <citation type="journal article" date="2011" name="MBio">
        <title>Novel metabolic attributes of the genus Cyanothece, comprising a group of unicellular nitrogen-fixing Cyanobacteria.</title>
        <authorList>
            <person name="Bandyopadhyay A."/>
            <person name="Elvitigala T."/>
            <person name="Welsh E."/>
            <person name="Stockel J."/>
            <person name="Liberton M."/>
            <person name="Min H."/>
            <person name="Sherman L.A."/>
            <person name="Pakrasi H.B."/>
        </authorList>
    </citation>
    <scope>NUCLEOTIDE SEQUENCE [LARGE SCALE GENOMIC DNA]</scope>
    <source>
        <strain evidence="6">PCC 7822</strain>
    </source>
</reference>
<dbReference type="SMART" id="SM00320">
    <property type="entry name" value="WD40"/>
    <property type="match status" value="7"/>
</dbReference>
<evidence type="ECO:0000256" key="4">
    <source>
        <dbReference type="SAM" id="MobiDB-lite"/>
    </source>
</evidence>
<dbReference type="InterPro" id="IPR001680">
    <property type="entry name" value="WD40_rpt"/>
</dbReference>
<dbReference type="EMBL" id="CP002198">
    <property type="protein sequence ID" value="ADN14441.1"/>
    <property type="molecule type" value="Genomic_DNA"/>
</dbReference>
<sequence length="380" mass="41467">MKKGGKGAKNRLALGAAIGIVILNGSILLAKAQIPPLPKKTLPDSQPITPPKEETSPQIESFPSPEQWRLARLVRTLKGQQSTPESLIFTPDGQHLITGGSFTDPQLRVWSFKSGQKLSDIKAQRTGVQALAINPSGTILISGGQDGGINMWDWRSGKYLGIWLEHQGQVMALRVTPDGEILVSGGLDGIRIWTLNPRRPLYRLTGLGHPVYALAISPDGVILASGSLDGEVKFWNIKEGKLLSTFYPHQATITGLVFTPDGKKLITSSQDKTIKVWDLATGQLIYTLAGHTGRIRAIALNPDGKILASGGNDGIRIWNIETGEQYNQIIENYDWVQSLAFSPDGQFLASGSFDFQVKIWQCFPTPILQGPSRVDQLFNQ</sequence>
<dbReference type="PROSITE" id="PS50294">
    <property type="entry name" value="WD_REPEATS_REGION"/>
    <property type="match status" value="5"/>
</dbReference>
<feature type="region of interest" description="Disordered" evidence="4">
    <location>
        <begin position="39"/>
        <end position="62"/>
    </location>
</feature>
<dbReference type="OrthoDB" id="422888at2"/>
<accession>E0UGW0</accession>
<feature type="repeat" description="WD" evidence="3">
    <location>
        <begin position="288"/>
        <end position="328"/>
    </location>
</feature>
<dbReference type="CDD" id="cd00200">
    <property type="entry name" value="WD40"/>
    <property type="match status" value="1"/>
</dbReference>
<dbReference type="InterPro" id="IPR019775">
    <property type="entry name" value="WD40_repeat_CS"/>
</dbReference>
<evidence type="ECO:0000313" key="6">
    <source>
        <dbReference type="Proteomes" id="UP000008206"/>
    </source>
</evidence>
<dbReference type="SUPFAM" id="SSF50978">
    <property type="entry name" value="WD40 repeat-like"/>
    <property type="match status" value="1"/>
</dbReference>
<dbReference type="Gene3D" id="2.130.10.10">
    <property type="entry name" value="YVTN repeat-like/Quinoprotein amine dehydrogenase"/>
    <property type="match status" value="3"/>
</dbReference>
<dbReference type="RefSeq" id="WP_013322546.1">
    <property type="nucleotide sequence ID" value="NC_014501.1"/>
</dbReference>
<dbReference type="PROSITE" id="PS00678">
    <property type="entry name" value="WD_REPEATS_1"/>
    <property type="match status" value="3"/>
</dbReference>
<evidence type="ECO:0000256" key="1">
    <source>
        <dbReference type="ARBA" id="ARBA00022574"/>
    </source>
</evidence>
<dbReference type="HOGENOM" id="CLU_000288_57_33_3"/>
<feature type="repeat" description="WD" evidence="3">
    <location>
        <begin position="204"/>
        <end position="245"/>
    </location>
</feature>
<dbReference type="InterPro" id="IPR015943">
    <property type="entry name" value="WD40/YVTN_repeat-like_dom_sf"/>
</dbReference>
<dbReference type="InterPro" id="IPR036322">
    <property type="entry name" value="WD40_repeat_dom_sf"/>
</dbReference>
<feature type="repeat" description="WD" evidence="3">
    <location>
        <begin position="246"/>
        <end position="287"/>
    </location>
</feature>
<feature type="repeat" description="WD" evidence="3">
    <location>
        <begin position="329"/>
        <end position="361"/>
    </location>
</feature>
<dbReference type="PANTHER" id="PTHR19848:SF8">
    <property type="entry name" value="F-BOX AND WD REPEAT DOMAIN CONTAINING 7"/>
    <property type="match status" value="1"/>
</dbReference>
<dbReference type="PRINTS" id="PR00320">
    <property type="entry name" value="GPROTEINBRPT"/>
</dbReference>
<dbReference type="STRING" id="497965.Cyan7822_2468"/>
<protein>
    <submittedName>
        <fullName evidence="5">WD40 repeat, subgroup</fullName>
    </submittedName>
</protein>
<dbReference type="Pfam" id="PF00400">
    <property type="entry name" value="WD40"/>
    <property type="match status" value="7"/>
</dbReference>
<dbReference type="KEGG" id="cyj:Cyan7822_2468"/>
<keyword evidence="1 3" id="KW-0853">WD repeat</keyword>
<evidence type="ECO:0000256" key="2">
    <source>
        <dbReference type="ARBA" id="ARBA00022737"/>
    </source>
</evidence>
<evidence type="ECO:0000256" key="3">
    <source>
        <dbReference type="PROSITE-ProRule" id="PRU00221"/>
    </source>
</evidence>
<keyword evidence="6" id="KW-1185">Reference proteome</keyword>
<dbReference type="eggNOG" id="COG2319">
    <property type="taxonomic scope" value="Bacteria"/>
</dbReference>
<evidence type="ECO:0000313" key="5">
    <source>
        <dbReference type="EMBL" id="ADN14441.1"/>
    </source>
</evidence>
<name>E0UGW0_GLOV7</name>
<proteinExistence type="predicted"/>
<dbReference type="InterPro" id="IPR020472">
    <property type="entry name" value="WD40_PAC1"/>
</dbReference>
<keyword evidence="2" id="KW-0677">Repeat</keyword>
<dbReference type="AlphaFoldDB" id="E0UGW0"/>
<organism evidence="5 6">
    <name type="scientific">Gloeothece verrucosa (strain PCC 7822)</name>
    <name type="common">Cyanothece sp. (strain PCC 7822)</name>
    <dbReference type="NCBI Taxonomy" id="497965"/>
    <lineage>
        <taxon>Bacteria</taxon>
        <taxon>Bacillati</taxon>
        <taxon>Cyanobacteriota</taxon>
        <taxon>Cyanophyceae</taxon>
        <taxon>Oscillatoriophycideae</taxon>
        <taxon>Chroococcales</taxon>
        <taxon>Aphanothecaceae</taxon>
        <taxon>Gloeothece</taxon>
        <taxon>Gloeothece verrucosa</taxon>
    </lineage>
</organism>
<dbReference type="PANTHER" id="PTHR19848">
    <property type="entry name" value="WD40 REPEAT PROTEIN"/>
    <property type="match status" value="1"/>
</dbReference>
<feature type="repeat" description="WD" evidence="3">
    <location>
        <begin position="121"/>
        <end position="162"/>
    </location>
</feature>